<proteinExistence type="predicted"/>
<feature type="compositionally biased region" description="Basic and acidic residues" evidence="1">
    <location>
        <begin position="379"/>
        <end position="412"/>
    </location>
</feature>
<organism evidence="2 3">
    <name type="scientific">Mycoemilia scoparia</name>
    <dbReference type="NCBI Taxonomy" id="417184"/>
    <lineage>
        <taxon>Eukaryota</taxon>
        <taxon>Fungi</taxon>
        <taxon>Fungi incertae sedis</taxon>
        <taxon>Zoopagomycota</taxon>
        <taxon>Kickxellomycotina</taxon>
        <taxon>Kickxellomycetes</taxon>
        <taxon>Kickxellales</taxon>
        <taxon>Kickxellaceae</taxon>
        <taxon>Mycoemilia</taxon>
    </lineage>
</organism>
<feature type="compositionally biased region" description="Low complexity" evidence="1">
    <location>
        <begin position="305"/>
        <end position="318"/>
    </location>
</feature>
<sequence length="525" mass="56321">MATRRRNRDRHFVSEDNERIRQAMLEPVQAWGKSWAIPAALENDEDGSGAQVPYRIYKWIKVDRKIVFEDEPKESDGEVEAGTASVDESTQMTATSNVGTDSENKDAKDGDDNDESSQENTSRKDGGGNKEKQDKEPEGQKDDGAMHKSPKHKAKPHDISVETKSPERVPGAGNMVKKILEMGGQISPKVGATKFGSSTSPTGRLQKSPHLHSSKDSHRHYHQKSPTRSPQKQVRREMAAVVTQILAAAKGGDEPKYVDPNDVPSLNSTKPPSVRDGSGPNSTGASTPSPQEISSINPPVTAAESTSIVAPASAPASKADSEEGKEAAPVEAKSNSDMDVEIPDLSTLPPTNKDVITDSSTVAERKQEDDNAMDVEPEADAKETPAVSEAKKESDGIPKEDSREAASDDKPTNESNIATAESAEKAVEDAVKETPPKETQDVSVAGASDRHFDDEKTEAKEEKVETTTATTGTAESEAGSVQQKEPVEASPQKESADEIAAKKDNESNDVNQTQEKPELEPSNGA</sequence>
<feature type="compositionally biased region" description="Low complexity" evidence="1">
    <location>
        <begin position="466"/>
        <end position="478"/>
    </location>
</feature>
<accession>A0A9W8DUM3</accession>
<feature type="region of interest" description="Disordered" evidence="1">
    <location>
        <begin position="69"/>
        <end position="525"/>
    </location>
</feature>
<comment type="caution">
    <text evidence="2">The sequence shown here is derived from an EMBL/GenBank/DDBJ whole genome shotgun (WGS) entry which is preliminary data.</text>
</comment>
<feature type="compositionally biased region" description="Basic and acidic residues" evidence="1">
    <location>
        <begin position="422"/>
        <end position="440"/>
    </location>
</feature>
<name>A0A9W8DUM3_9FUNG</name>
<feature type="compositionally biased region" description="Polar residues" evidence="1">
    <location>
        <begin position="279"/>
        <end position="298"/>
    </location>
</feature>
<feature type="compositionally biased region" description="Polar residues" evidence="1">
    <location>
        <begin position="195"/>
        <end position="205"/>
    </location>
</feature>
<feature type="compositionally biased region" description="Basic and acidic residues" evidence="1">
    <location>
        <begin position="121"/>
        <end position="146"/>
    </location>
</feature>
<feature type="compositionally biased region" description="Basic and acidic residues" evidence="1">
    <location>
        <begin position="156"/>
        <end position="167"/>
    </location>
</feature>
<dbReference type="EMBL" id="JANBPU010000034">
    <property type="protein sequence ID" value="KAJ1918986.1"/>
    <property type="molecule type" value="Genomic_DNA"/>
</dbReference>
<evidence type="ECO:0000256" key="1">
    <source>
        <dbReference type="SAM" id="MobiDB-lite"/>
    </source>
</evidence>
<feature type="compositionally biased region" description="Basic and acidic residues" evidence="1">
    <location>
        <begin position="448"/>
        <end position="465"/>
    </location>
</feature>
<dbReference type="AlphaFoldDB" id="A0A9W8DUM3"/>
<evidence type="ECO:0000313" key="2">
    <source>
        <dbReference type="EMBL" id="KAJ1918986.1"/>
    </source>
</evidence>
<dbReference type="Proteomes" id="UP001150538">
    <property type="component" value="Unassembled WGS sequence"/>
</dbReference>
<evidence type="ECO:0000313" key="3">
    <source>
        <dbReference type="Proteomes" id="UP001150538"/>
    </source>
</evidence>
<reference evidence="2" key="1">
    <citation type="submission" date="2022-07" db="EMBL/GenBank/DDBJ databases">
        <title>Phylogenomic reconstructions and comparative analyses of Kickxellomycotina fungi.</title>
        <authorList>
            <person name="Reynolds N.K."/>
            <person name="Stajich J.E."/>
            <person name="Barry K."/>
            <person name="Grigoriev I.V."/>
            <person name="Crous P."/>
            <person name="Smith M.E."/>
        </authorList>
    </citation>
    <scope>NUCLEOTIDE SEQUENCE</scope>
    <source>
        <strain evidence="2">NBRC 100468</strain>
    </source>
</reference>
<protein>
    <submittedName>
        <fullName evidence="2">Uncharacterized protein</fullName>
    </submittedName>
</protein>
<keyword evidence="3" id="KW-1185">Reference proteome</keyword>
<feature type="compositionally biased region" description="Basic and acidic residues" evidence="1">
    <location>
        <begin position="494"/>
        <end position="506"/>
    </location>
</feature>
<feature type="compositionally biased region" description="Basic and acidic residues" evidence="1">
    <location>
        <begin position="319"/>
        <end position="328"/>
    </location>
</feature>
<dbReference type="OrthoDB" id="2595509at2759"/>
<gene>
    <name evidence="2" type="ORF">H4219_002244</name>
</gene>
<feature type="compositionally biased region" description="Basic residues" evidence="1">
    <location>
        <begin position="207"/>
        <end position="225"/>
    </location>
</feature>
<feature type="compositionally biased region" description="Polar residues" evidence="1">
    <location>
        <begin position="86"/>
        <end position="101"/>
    </location>
</feature>